<proteinExistence type="predicted"/>
<feature type="transmembrane region" description="Helical" evidence="1">
    <location>
        <begin position="42"/>
        <end position="65"/>
    </location>
</feature>
<evidence type="ECO:0000313" key="2">
    <source>
        <dbReference type="EMBL" id="PXY01740.1"/>
    </source>
</evidence>
<dbReference type="AlphaFoldDB" id="A0A2V4A326"/>
<keyword evidence="1" id="KW-0472">Membrane</keyword>
<dbReference type="Proteomes" id="UP000248079">
    <property type="component" value="Unassembled WGS sequence"/>
</dbReference>
<evidence type="ECO:0000313" key="3">
    <source>
        <dbReference type="Proteomes" id="UP000248079"/>
    </source>
</evidence>
<organism evidence="2 3">
    <name type="scientific">Marinifilum breve</name>
    <dbReference type="NCBI Taxonomy" id="2184082"/>
    <lineage>
        <taxon>Bacteria</taxon>
        <taxon>Pseudomonadati</taxon>
        <taxon>Bacteroidota</taxon>
        <taxon>Bacteroidia</taxon>
        <taxon>Marinilabiliales</taxon>
        <taxon>Marinifilaceae</taxon>
    </lineage>
</organism>
<gene>
    <name evidence="2" type="ORF">DF185_09760</name>
</gene>
<protein>
    <submittedName>
        <fullName evidence="2">Uncharacterized protein</fullName>
    </submittedName>
</protein>
<evidence type="ECO:0000256" key="1">
    <source>
        <dbReference type="SAM" id="Phobius"/>
    </source>
</evidence>
<dbReference type="EMBL" id="QFLI01000003">
    <property type="protein sequence ID" value="PXY01740.1"/>
    <property type="molecule type" value="Genomic_DNA"/>
</dbReference>
<keyword evidence="3" id="KW-1185">Reference proteome</keyword>
<sequence>MKFLCVIFENNKSSALKLSFSDFMSLKHLKIDMMSFNQDKNLYFVLAKIGSVCFMVGSLLNYLVYKVSHR</sequence>
<keyword evidence="1" id="KW-0812">Transmembrane</keyword>
<name>A0A2V4A326_9BACT</name>
<comment type="caution">
    <text evidence="2">The sequence shown here is derived from an EMBL/GenBank/DDBJ whole genome shotgun (WGS) entry which is preliminary data.</text>
</comment>
<accession>A0A2V4A326</accession>
<reference evidence="2 3" key="1">
    <citation type="submission" date="2018-05" db="EMBL/GenBank/DDBJ databases">
        <title>Marinifilum breve JC075T sp. nov., a marine bacterium isolated from Yongle Blue Hole in the South China Sea.</title>
        <authorList>
            <person name="Fu T."/>
        </authorList>
    </citation>
    <scope>NUCLEOTIDE SEQUENCE [LARGE SCALE GENOMIC DNA]</scope>
    <source>
        <strain evidence="2 3">JC075</strain>
    </source>
</reference>
<keyword evidence="1" id="KW-1133">Transmembrane helix</keyword>